<protein>
    <submittedName>
        <fullName evidence="1">S4 domain protein</fullName>
    </submittedName>
</protein>
<dbReference type="PROSITE" id="PS50889">
    <property type="entry name" value="S4"/>
    <property type="match status" value="1"/>
</dbReference>
<dbReference type="RefSeq" id="WP_014095547.1">
    <property type="nucleotide sequence ID" value="NZ_CP026649.1"/>
</dbReference>
<dbReference type="CDD" id="cd00165">
    <property type="entry name" value="S4"/>
    <property type="match status" value="1"/>
</dbReference>
<dbReference type="PATRIC" id="fig|1398.22.peg.3334"/>
<dbReference type="Pfam" id="PF21278">
    <property type="entry name" value="YlmH_1st"/>
    <property type="match status" value="1"/>
</dbReference>
<dbReference type="PANTHER" id="PTHR13633">
    <property type="entry name" value="MITOCHONDRIAL TRANSCRIPTION RESCUE FACTOR 1"/>
    <property type="match status" value="1"/>
</dbReference>
<dbReference type="Pfam" id="PF01479">
    <property type="entry name" value="S4"/>
    <property type="match status" value="1"/>
</dbReference>
<dbReference type="InterPro" id="IPR012677">
    <property type="entry name" value="Nucleotide-bd_a/b_plait_sf"/>
</dbReference>
<name>A0A133KC22_HEYCO</name>
<evidence type="ECO:0000313" key="2">
    <source>
        <dbReference type="Proteomes" id="UP000070376"/>
    </source>
</evidence>
<dbReference type="InterPro" id="IPR040591">
    <property type="entry name" value="RqcP2_RBD"/>
</dbReference>
<sequence length="258" mass="29869">MESIYQHFRPDEKEFIDQVLTWKQYVEDAYAPELTDFLDPRMQRIVNTVIGNHGAVSVRAFGGYRESERKRMLLFPDYFSPDEDDFHLALFEVHYPAKFVSFEHKHVLGSLMALGLKREKFGDILIGEGRIQFFVAAELSDFIQMEFRQIGKTPVTLTKMQLGEAIGQQQRWLEKQATVSSLRLDAILSAVYNISRQKTRALIEHGLVKVNWKTVEDPAFQCEEGDTFSARGYGRSRLIRVEGKTKKEKWRMVAGILK</sequence>
<dbReference type="InterPro" id="IPR048443">
    <property type="entry name" value="RqcP2_N"/>
</dbReference>
<dbReference type="GO" id="GO:0003723">
    <property type="term" value="F:RNA binding"/>
    <property type="evidence" value="ECO:0007669"/>
    <property type="project" value="InterPro"/>
</dbReference>
<dbReference type="PANTHER" id="PTHR13633:SF3">
    <property type="entry name" value="MITOCHONDRIAL TRANSCRIPTION RESCUE FACTOR 1"/>
    <property type="match status" value="1"/>
</dbReference>
<reference evidence="2" key="1">
    <citation type="submission" date="2016-01" db="EMBL/GenBank/DDBJ databases">
        <authorList>
            <person name="Mitreva M."/>
            <person name="Pepin K.H."/>
            <person name="Mihindukulasuriya K.A."/>
            <person name="Fulton R."/>
            <person name="Fronick C."/>
            <person name="O'Laughlin M."/>
            <person name="Miner T."/>
            <person name="Herter B."/>
            <person name="Rosa B.A."/>
            <person name="Cordes M."/>
            <person name="Tomlinson C."/>
            <person name="Wollam A."/>
            <person name="Palsikar V.B."/>
            <person name="Mardis E.R."/>
            <person name="Wilson R.K."/>
        </authorList>
    </citation>
    <scope>NUCLEOTIDE SEQUENCE [LARGE SCALE GENOMIC DNA]</scope>
    <source>
        <strain evidence="2">GED7749B</strain>
    </source>
</reference>
<organism evidence="1 2">
    <name type="scientific">Heyndrickxia coagulans</name>
    <name type="common">Weizmannia coagulans</name>
    <dbReference type="NCBI Taxonomy" id="1398"/>
    <lineage>
        <taxon>Bacteria</taxon>
        <taxon>Bacillati</taxon>
        <taxon>Bacillota</taxon>
        <taxon>Bacilli</taxon>
        <taxon>Bacillales</taxon>
        <taxon>Bacillaceae</taxon>
        <taxon>Heyndrickxia</taxon>
    </lineage>
</organism>
<proteinExistence type="predicted"/>
<dbReference type="EMBL" id="LRPN01000177">
    <property type="protein sequence ID" value="KWZ77131.1"/>
    <property type="molecule type" value="Genomic_DNA"/>
</dbReference>
<accession>A0A133KC22</accession>
<dbReference type="SMART" id="SM00363">
    <property type="entry name" value="S4"/>
    <property type="match status" value="1"/>
</dbReference>
<dbReference type="AlphaFoldDB" id="A0A133KC22"/>
<dbReference type="Gene3D" id="3.10.290.10">
    <property type="entry name" value="RNA-binding S4 domain"/>
    <property type="match status" value="1"/>
</dbReference>
<evidence type="ECO:0000313" key="1">
    <source>
        <dbReference type="EMBL" id="KWZ77131.1"/>
    </source>
</evidence>
<comment type="caution">
    <text evidence="1">The sequence shown here is derived from an EMBL/GenBank/DDBJ whole genome shotgun (WGS) entry which is preliminary data.</text>
</comment>
<dbReference type="Gene3D" id="3.30.1370.160">
    <property type="match status" value="1"/>
</dbReference>
<dbReference type="GeneID" id="93260244"/>
<gene>
    <name evidence="1" type="ORF">HMPREF3213_03320</name>
</gene>
<dbReference type="Proteomes" id="UP000070376">
    <property type="component" value="Unassembled WGS sequence"/>
</dbReference>
<dbReference type="InterPro" id="IPR002942">
    <property type="entry name" value="S4_RNA-bd"/>
</dbReference>
<dbReference type="Pfam" id="PF17774">
    <property type="entry name" value="YlmH_RBD"/>
    <property type="match status" value="1"/>
</dbReference>
<dbReference type="InterPro" id="IPR036986">
    <property type="entry name" value="S4_RNA-bd_sf"/>
</dbReference>
<dbReference type="Gene3D" id="3.30.70.330">
    <property type="match status" value="1"/>
</dbReference>
<dbReference type="SUPFAM" id="SSF55174">
    <property type="entry name" value="Alpha-L RNA-binding motif"/>
    <property type="match status" value="1"/>
</dbReference>